<reference evidence="1 2" key="1">
    <citation type="journal article" date="2020" name="Cell">
        <title>Large-Scale Comparative Analyses of Tick Genomes Elucidate Their Genetic Diversity and Vector Capacities.</title>
        <authorList>
            <consortium name="Tick Genome and Microbiome Consortium (TIGMIC)"/>
            <person name="Jia N."/>
            <person name="Wang J."/>
            <person name="Shi W."/>
            <person name="Du L."/>
            <person name="Sun Y."/>
            <person name="Zhan W."/>
            <person name="Jiang J.F."/>
            <person name="Wang Q."/>
            <person name="Zhang B."/>
            <person name="Ji P."/>
            <person name="Bell-Sakyi L."/>
            <person name="Cui X.M."/>
            <person name="Yuan T.T."/>
            <person name="Jiang B.G."/>
            <person name="Yang W.F."/>
            <person name="Lam T.T."/>
            <person name="Chang Q.C."/>
            <person name="Ding S.J."/>
            <person name="Wang X.J."/>
            <person name="Zhu J.G."/>
            <person name="Ruan X.D."/>
            <person name="Zhao L."/>
            <person name="Wei J.T."/>
            <person name="Ye R.Z."/>
            <person name="Que T.C."/>
            <person name="Du C.H."/>
            <person name="Zhou Y.H."/>
            <person name="Cheng J.X."/>
            <person name="Dai P.F."/>
            <person name="Guo W.B."/>
            <person name="Han X.H."/>
            <person name="Huang E.J."/>
            <person name="Li L.F."/>
            <person name="Wei W."/>
            <person name="Gao Y.C."/>
            <person name="Liu J.Z."/>
            <person name="Shao H.Z."/>
            <person name="Wang X."/>
            <person name="Wang C.C."/>
            <person name="Yang T.C."/>
            <person name="Huo Q.B."/>
            <person name="Li W."/>
            <person name="Chen H.Y."/>
            <person name="Chen S.E."/>
            <person name="Zhou L.G."/>
            <person name="Ni X.B."/>
            <person name="Tian J.H."/>
            <person name="Sheng Y."/>
            <person name="Liu T."/>
            <person name="Pan Y.S."/>
            <person name="Xia L.Y."/>
            <person name="Li J."/>
            <person name="Zhao F."/>
            <person name="Cao W.C."/>
        </authorList>
    </citation>
    <scope>NUCLEOTIDE SEQUENCE [LARGE SCALE GENOMIC DNA]</scope>
    <source>
        <strain evidence="1">Iper-2018</strain>
    </source>
</reference>
<gene>
    <name evidence="1" type="ORF">HPB47_001258</name>
</gene>
<comment type="caution">
    <text evidence="1">The sequence shown here is derived from an EMBL/GenBank/DDBJ whole genome shotgun (WGS) entry which is preliminary data.</text>
</comment>
<proteinExistence type="predicted"/>
<feature type="non-terminal residue" evidence="1">
    <location>
        <position position="266"/>
    </location>
</feature>
<dbReference type="Proteomes" id="UP000805193">
    <property type="component" value="Unassembled WGS sequence"/>
</dbReference>
<accession>A0AC60PPK7</accession>
<sequence>MHYDTCLTQRRCGIHRGGGRLPQRLEEEGAGLRLSTITKDGDEDYTRIPCLAFADDVVLMAETAADMQQLMNICTEEASRDNFKFNAEKTQWLSFNTEGDQKFYLQNHVVKKTTSYKYLGVTITSDKDYLAQHERNMVAKSNQLKGAVWHLARHSYNKYSVGRILWKTLAVPAVTYANDALTYSAAGIKGLDRHQYELGRWLLGGSSCTANTAVTARNKRCAESAEDSSNVAEPGVLSPVHAGRRLERLDSARADAPAAGQATVTQ</sequence>
<evidence type="ECO:0000313" key="2">
    <source>
        <dbReference type="Proteomes" id="UP000805193"/>
    </source>
</evidence>
<protein>
    <submittedName>
        <fullName evidence="1">Uncharacterized protein</fullName>
    </submittedName>
</protein>
<name>A0AC60PPK7_IXOPE</name>
<keyword evidence="2" id="KW-1185">Reference proteome</keyword>
<evidence type="ECO:0000313" key="1">
    <source>
        <dbReference type="EMBL" id="KAG0422972.1"/>
    </source>
</evidence>
<dbReference type="EMBL" id="JABSTQ010010161">
    <property type="protein sequence ID" value="KAG0422972.1"/>
    <property type="molecule type" value="Genomic_DNA"/>
</dbReference>
<organism evidence="1 2">
    <name type="scientific">Ixodes persulcatus</name>
    <name type="common">Taiga tick</name>
    <dbReference type="NCBI Taxonomy" id="34615"/>
    <lineage>
        <taxon>Eukaryota</taxon>
        <taxon>Metazoa</taxon>
        <taxon>Ecdysozoa</taxon>
        <taxon>Arthropoda</taxon>
        <taxon>Chelicerata</taxon>
        <taxon>Arachnida</taxon>
        <taxon>Acari</taxon>
        <taxon>Parasitiformes</taxon>
        <taxon>Ixodida</taxon>
        <taxon>Ixodoidea</taxon>
        <taxon>Ixodidae</taxon>
        <taxon>Ixodinae</taxon>
        <taxon>Ixodes</taxon>
    </lineage>
</organism>